<feature type="compositionally biased region" description="Polar residues" evidence="1">
    <location>
        <begin position="355"/>
        <end position="378"/>
    </location>
</feature>
<reference evidence="2" key="1">
    <citation type="journal article" date="2019" name="bioRxiv">
        <title>The Genome of the Zebra Mussel, Dreissena polymorpha: A Resource for Invasive Species Research.</title>
        <authorList>
            <person name="McCartney M.A."/>
            <person name="Auch B."/>
            <person name="Kono T."/>
            <person name="Mallez S."/>
            <person name="Zhang Y."/>
            <person name="Obille A."/>
            <person name="Becker A."/>
            <person name="Abrahante J.E."/>
            <person name="Garbe J."/>
            <person name="Badalamenti J.P."/>
            <person name="Herman A."/>
            <person name="Mangelson H."/>
            <person name="Liachko I."/>
            <person name="Sullivan S."/>
            <person name="Sone E.D."/>
            <person name="Koren S."/>
            <person name="Silverstein K.A.T."/>
            <person name="Beckman K.B."/>
            <person name="Gohl D.M."/>
        </authorList>
    </citation>
    <scope>NUCLEOTIDE SEQUENCE</scope>
    <source>
        <strain evidence="2">Duluth1</strain>
        <tissue evidence="2">Whole animal</tissue>
    </source>
</reference>
<accession>A0A9D4DRS1</accession>
<feature type="compositionally biased region" description="Polar residues" evidence="1">
    <location>
        <begin position="333"/>
        <end position="342"/>
    </location>
</feature>
<name>A0A9D4DRS1_DREPO</name>
<feature type="compositionally biased region" description="Polar residues" evidence="1">
    <location>
        <begin position="558"/>
        <end position="570"/>
    </location>
</feature>
<feature type="region of interest" description="Disordered" evidence="1">
    <location>
        <begin position="1"/>
        <end position="118"/>
    </location>
</feature>
<feature type="compositionally biased region" description="Polar residues" evidence="1">
    <location>
        <begin position="518"/>
        <end position="532"/>
    </location>
</feature>
<feature type="compositionally biased region" description="Basic and acidic residues" evidence="1">
    <location>
        <begin position="135"/>
        <end position="155"/>
    </location>
</feature>
<feature type="region of interest" description="Disordered" evidence="1">
    <location>
        <begin position="224"/>
        <end position="378"/>
    </location>
</feature>
<organism evidence="2 3">
    <name type="scientific">Dreissena polymorpha</name>
    <name type="common">Zebra mussel</name>
    <name type="synonym">Mytilus polymorpha</name>
    <dbReference type="NCBI Taxonomy" id="45954"/>
    <lineage>
        <taxon>Eukaryota</taxon>
        <taxon>Metazoa</taxon>
        <taxon>Spiralia</taxon>
        <taxon>Lophotrochozoa</taxon>
        <taxon>Mollusca</taxon>
        <taxon>Bivalvia</taxon>
        <taxon>Autobranchia</taxon>
        <taxon>Heteroconchia</taxon>
        <taxon>Euheterodonta</taxon>
        <taxon>Imparidentia</taxon>
        <taxon>Neoheterodontei</taxon>
        <taxon>Myida</taxon>
        <taxon>Dreissenoidea</taxon>
        <taxon>Dreissenidae</taxon>
        <taxon>Dreissena</taxon>
    </lineage>
</organism>
<reference evidence="2" key="2">
    <citation type="submission" date="2020-11" db="EMBL/GenBank/DDBJ databases">
        <authorList>
            <person name="McCartney M.A."/>
            <person name="Auch B."/>
            <person name="Kono T."/>
            <person name="Mallez S."/>
            <person name="Becker A."/>
            <person name="Gohl D.M."/>
            <person name="Silverstein K.A.T."/>
            <person name="Koren S."/>
            <person name="Bechman K.B."/>
            <person name="Herman A."/>
            <person name="Abrahante J.E."/>
            <person name="Garbe J."/>
        </authorList>
    </citation>
    <scope>NUCLEOTIDE SEQUENCE</scope>
    <source>
        <strain evidence="2">Duluth1</strain>
        <tissue evidence="2">Whole animal</tissue>
    </source>
</reference>
<dbReference type="AlphaFoldDB" id="A0A9D4DRS1"/>
<keyword evidence="3" id="KW-1185">Reference proteome</keyword>
<feature type="compositionally biased region" description="Basic and acidic residues" evidence="1">
    <location>
        <begin position="224"/>
        <end position="244"/>
    </location>
</feature>
<feature type="region of interest" description="Disordered" evidence="1">
    <location>
        <begin position="474"/>
        <end position="613"/>
    </location>
</feature>
<gene>
    <name evidence="2" type="ORF">DPMN_187801</name>
</gene>
<dbReference type="Proteomes" id="UP000828390">
    <property type="component" value="Unassembled WGS sequence"/>
</dbReference>
<feature type="compositionally biased region" description="Basic and acidic residues" evidence="1">
    <location>
        <begin position="302"/>
        <end position="329"/>
    </location>
</feature>
<feature type="compositionally biased region" description="Basic and acidic residues" evidence="1">
    <location>
        <begin position="47"/>
        <end position="61"/>
    </location>
</feature>
<sequence>MSLQQPVKLETNEVVKQPGESVTNSVTASSTEVVSKQPKGVLSNIRSFERSEDAAGTKETNEQSSANIFTDKSERSTTEQAKKMSSQQAVKLETNAVVKQPGESVTDGVPSSSKKVVSEQLKEELTNIKGFERLEDAAGAKETNVKETNVKEKSSEQSNANFGTDKSENSVTENAKEMSLQQAVKLEMNEVVKHQGELVTDGVNELSTEVVSEQPKEVLSNIKGFERSEDAAGAKETNVKEKSSEQSNANIVTDKSERSVTEQAKEMSSQQAVKLETNEVVKQPGESVTDGVTSSSTEVDSEQPKEVLRNIKGFERSEDAPVAKKKNVEEMSSEQSNANIVTDKTERSVTKQGKEMSSQQAVNVETNKDITQLGESVTDGVTASATAVVAEPPKEEDDITNHVDQTNERTLVTQQAVKISEQSAELGTNKIVNQTGESVTDGVAAMSPKVVSEQSKDIIEHLDETLSEFTARLAKQQQMSRKELSKKGVSEQQTKIASKGKGFEQSGDSAIAKETNVKGESTGQNNANTLTEQSDRSVTEQAREMSSQQPVKVETNEAVKQTGESVTDGVTSEVAESPKEVDNNNICVEQPEESVLTNVTPVTGESTEQKNADIVSKQPETLVTKPSNEMTPEQSVVLQTNSVDKQTGKPITDGITASSVAVVAEPPKEEYAITKETSVTGESTEQKNADIVPKQPNTLVIEHAREMISEQSVVLKTNECVRQTASLTAAVAELPNEIDNSKTFVDRTDESAMTNVTRVNGESSNQMNANLISEQPDTLFTEQVRELISEQSAVLNTNKVVTQTGESINVQSSEIAPGQLGKGNIIQQSNESMKTHKTENTDQLFESKILDAEKVTVEKHTTTIR</sequence>
<evidence type="ECO:0000313" key="2">
    <source>
        <dbReference type="EMBL" id="KAH3753170.1"/>
    </source>
</evidence>
<feature type="compositionally biased region" description="Basic and acidic residues" evidence="1">
    <location>
        <begin position="254"/>
        <end position="265"/>
    </location>
</feature>
<feature type="region of interest" description="Disordered" evidence="1">
    <location>
        <begin position="135"/>
        <end position="176"/>
    </location>
</feature>
<feature type="compositionally biased region" description="Polar residues" evidence="1">
    <location>
        <begin position="595"/>
        <end position="606"/>
    </location>
</feature>
<proteinExistence type="predicted"/>
<feature type="compositionally biased region" description="Basic and acidic residues" evidence="1">
    <location>
        <begin position="71"/>
        <end position="82"/>
    </location>
</feature>
<evidence type="ECO:0000256" key="1">
    <source>
        <dbReference type="SAM" id="MobiDB-lite"/>
    </source>
</evidence>
<feature type="compositionally biased region" description="Polar residues" evidence="1">
    <location>
        <begin position="20"/>
        <end position="34"/>
    </location>
</feature>
<feature type="compositionally biased region" description="Basic and acidic residues" evidence="1">
    <location>
        <begin position="533"/>
        <end position="543"/>
    </location>
</feature>
<protein>
    <submittedName>
        <fullName evidence="2">Uncharacterized protein</fullName>
    </submittedName>
</protein>
<dbReference type="EMBL" id="JAIWYP010000010">
    <property type="protein sequence ID" value="KAH3753170.1"/>
    <property type="molecule type" value="Genomic_DNA"/>
</dbReference>
<comment type="caution">
    <text evidence="2">The sequence shown here is derived from an EMBL/GenBank/DDBJ whole genome shotgun (WGS) entry which is preliminary data.</text>
</comment>
<feature type="compositionally biased region" description="Basic and acidic residues" evidence="1">
    <location>
        <begin position="343"/>
        <end position="354"/>
    </location>
</feature>
<evidence type="ECO:0000313" key="3">
    <source>
        <dbReference type="Proteomes" id="UP000828390"/>
    </source>
</evidence>
<feature type="compositionally biased region" description="Basic and acidic residues" evidence="1">
    <location>
        <begin position="480"/>
        <end position="489"/>
    </location>
</feature>
<feature type="compositionally biased region" description="Polar residues" evidence="1">
    <location>
        <begin position="156"/>
        <end position="173"/>
    </location>
</feature>